<dbReference type="InterPro" id="IPR050490">
    <property type="entry name" value="Bact_solute-bd_prot1"/>
</dbReference>
<dbReference type="PROSITE" id="PS51257">
    <property type="entry name" value="PROKAR_LIPOPROTEIN"/>
    <property type="match status" value="1"/>
</dbReference>
<organism evidence="1 2">
    <name type="scientific">Prauserella muralis</name>
    <dbReference type="NCBI Taxonomy" id="588067"/>
    <lineage>
        <taxon>Bacteria</taxon>
        <taxon>Bacillati</taxon>
        <taxon>Actinomycetota</taxon>
        <taxon>Actinomycetes</taxon>
        <taxon>Pseudonocardiales</taxon>
        <taxon>Pseudonocardiaceae</taxon>
        <taxon>Prauserella</taxon>
    </lineage>
</organism>
<dbReference type="OrthoDB" id="8317736at2"/>
<dbReference type="InterPro" id="IPR006059">
    <property type="entry name" value="SBP"/>
</dbReference>
<dbReference type="Proteomes" id="UP000249915">
    <property type="component" value="Unassembled WGS sequence"/>
</dbReference>
<evidence type="ECO:0000313" key="1">
    <source>
        <dbReference type="EMBL" id="PXY20991.1"/>
    </source>
</evidence>
<gene>
    <name evidence="1" type="ORF">BAY60_26290</name>
</gene>
<dbReference type="RefSeq" id="WP_112284220.1">
    <property type="nucleotide sequence ID" value="NZ_MASW01000006.1"/>
</dbReference>
<reference evidence="1 2" key="1">
    <citation type="submission" date="2016-07" db="EMBL/GenBank/DDBJ databases">
        <title>Draft genome sequence of Prauserella muralis DSM 45305, isolated from a mould-covered wall in an indoor environment.</title>
        <authorList>
            <person name="Ruckert C."/>
            <person name="Albersmeier A."/>
            <person name="Jiang C.-L."/>
            <person name="Jiang Y."/>
            <person name="Kalinowski J."/>
            <person name="Schneider O."/>
            <person name="Winkler A."/>
            <person name="Zotchev S.B."/>
        </authorList>
    </citation>
    <scope>NUCLEOTIDE SEQUENCE [LARGE SCALE GENOMIC DNA]</scope>
    <source>
        <strain evidence="1 2">DSM 45305</strain>
    </source>
</reference>
<name>A0A2V4AL01_9PSEU</name>
<dbReference type="InterPro" id="IPR006311">
    <property type="entry name" value="TAT_signal"/>
</dbReference>
<dbReference type="AlphaFoldDB" id="A0A2V4AL01"/>
<dbReference type="SUPFAM" id="SSF53850">
    <property type="entry name" value="Periplasmic binding protein-like II"/>
    <property type="match status" value="1"/>
</dbReference>
<proteinExistence type="predicted"/>
<dbReference type="PANTHER" id="PTHR43649:SF14">
    <property type="entry name" value="BLR3389 PROTEIN"/>
    <property type="match status" value="1"/>
</dbReference>
<comment type="caution">
    <text evidence="1">The sequence shown here is derived from an EMBL/GenBank/DDBJ whole genome shotgun (WGS) entry which is preliminary data.</text>
</comment>
<sequence length="436" mass="46809">MTLGKRRTALLSTGLAALLTLVASCGSSGPGSAGGASAWALTGGDEQTLRTSFENWNADHSGSRINAEFFANDAYKQKIRTAIGAGDAPTLIFGWGGGTLQQWVDADKVMDLSGQINDNPALADRFLPSVLETGKIDGKTYALPNNGMQPVILYYNKELFDRVGVEPPETWDDLMALVPKFKQQNIAPLSIGGQSKWPQLMWEEYLVDRIGGPEVFNAIAEGEPGAWSHPAILEANRKIQQLVDAGGFVKGFNSIASDSAADSALLYTGKAAMMLMGSWAYPTIKDSAPEFIAEDKLGYTTFPVVEGGKGDPDNIVGNPSNFWSVSAGAGEQEKQAALSYLKDGMMNDSYVDNLLSGGSVPPVKGIEDKLAGAENPDYLSFVYNMAAEAPNFQLSWDQALTPRQGEALLNNLDQLFTKQITPEQFSANMNKTIGQQ</sequence>
<protein>
    <submittedName>
        <fullName evidence="1">Sugar ABC transporter substrate-binding protein</fullName>
    </submittedName>
</protein>
<dbReference type="Pfam" id="PF01547">
    <property type="entry name" value="SBP_bac_1"/>
    <property type="match status" value="1"/>
</dbReference>
<accession>A0A2V4AL01</accession>
<keyword evidence="2" id="KW-1185">Reference proteome</keyword>
<dbReference type="EMBL" id="MASW01000006">
    <property type="protein sequence ID" value="PXY20991.1"/>
    <property type="molecule type" value="Genomic_DNA"/>
</dbReference>
<dbReference type="PROSITE" id="PS51318">
    <property type="entry name" value="TAT"/>
    <property type="match status" value="1"/>
</dbReference>
<dbReference type="PANTHER" id="PTHR43649">
    <property type="entry name" value="ARABINOSE-BINDING PROTEIN-RELATED"/>
    <property type="match status" value="1"/>
</dbReference>
<dbReference type="Gene3D" id="3.40.190.10">
    <property type="entry name" value="Periplasmic binding protein-like II"/>
    <property type="match status" value="2"/>
</dbReference>
<evidence type="ECO:0000313" key="2">
    <source>
        <dbReference type="Proteomes" id="UP000249915"/>
    </source>
</evidence>